<evidence type="ECO:0000313" key="21">
    <source>
        <dbReference type="Proteomes" id="UP000244336"/>
    </source>
</evidence>
<evidence type="ECO:0000256" key="1">
    <source>
        <dbReference type="ARBA" id="ARBA00004167"/>
    </source>
</evidence>
<evidence type="ECO:0000256" key="17">
    <source>
        <dbReference type="SAM" id="Phobius"/>
    </source>
</evidence>
<evidence type="ECO:0000256" key="2">
    <source>
        <dbReference type="ARBA" id="ARBA00022527"/>
    </source>
</evidence>
<dbReference type="EMBL" id="CM009754">
    <property type="protein sequence ID" value="PUZ50759.1"/>
    <property type="molecule type" value="Genomic_DNA"/>
</dbReference>
<evidence type="ECO:0000256" key="12">
    <source>
        <dbReference type="ARBA" id="ARBA00023136"/>
    </source>
</evidence>
<accession>A0A2T7D585</accession>
<evidence type="ECO:0000256" key="3">
    <source>
        <dbReference type="ARBA" id="ARBA00022553"/>
    </source>
</evidence>
<evidence type="ECO:0000256" key="7">
    <source>
        <dbReference type="ARBA" id="ARBA00022737"/>
    </source>
</evidence>
<dbReference type="FunFam" id="1.10.510.10:FF:000343">
    <property type="entry name" value="Cysteine-rich receptor-like protein kinase 28"/>
    <property type="match status" value="1"/>
</dbReference>
<evidence type="ECO:0000256" key="9">
    <source>
        <dbReference type="ARBA" id="ARBA00022777"/>
    </source>
</evidence>
<keyword evidence="13" id="KW-0675">Receptor</keyword>
<sequence>MSFTGLFSFASPDLLATPAMPWSASGHRHGRGLLLLLAMVASLSTVVISQDSQFTRSDCQSSAPPSPAPSPSSSSSTNTTFWSNVVALLDALPSAAAPTGFASLSRGNGTDRAFVRGLCRGDSSPANCATYLRNAALGIRSRCNSSRRAAIWYDDGSGVTVPAPMFCFVSYADTNASTAYEDRQRYPFQNWAEVSDRVTFERTYNALMGRLVARAVNGSGSGTPSPAPVFATGAGVYDPAAPNGTMYGLLECMRDRTAAECERCLNDSVRLLPSCCYGHQGGVVFAYNCYLRMEIYPYYNLALDGPPVLAPAPSMIFVGETQEKKRMNVTLAVAIPVGTVLAVVVIVGVFLYRRRKVNRKKTGPGLSMRDNSIIKEEDIGYVEPEQLNLVVLRAATNNFSEENKLGEGGFGEVFKGTLQDGEQIAVKRLSQDSSQGFQELKNELVLAAKLKHRNLVQLLGVSLQEEKLVIYEYMPNRSLDTFLSDPMRRQQLDWSKRFSIICGIARGLLYLHEESCLKVIHRDLKPSNVLLDADMNPKISDFGIARAFSVDQSRDITRRPVGTLGYMSPEYAYWGHVSTKSDIFSFGVIVLEMVTGRRNNSAYSDTSDSISVLSHVWDKWRAGSMVDVVDPSLAESGYPESEVLNCIEIGLLCVQENPMDRPDASAVVLMLSSPTSTSDDRRAPSRPAFVFSSGLTESDQPSRSGVRSSDGVMLISNKLSSTTTVSENEMSVSELQPR</sequence>
<feature type="transmembrane region" description="Helical" evidence="17">
    <location>
        <begin position="331"/>
        <end position="352"/>
    </location>
</feature>
<evidence type="ECO:0000256" key="14">
    <source>
        <dbReference type="ARBA" id="ARBA00023180"/>
    </source>
</evidence>
<feature type="domain" description="Gnk2-homologous" evidence="19">
    <location>
        <begin position="182"/>
        <end position="298"/>
    </location>
</feature>
<dbReference type="STRING" id="1504633.A0A2T7D585"/>
<evidence type="ECO:0000256" key="11">
    <source>
        <dbReference type="ARBA" id="ARBA00022989"/>
    </source>
</evidence>
<feature type="domain" description="Gnk2-homologous" evidence="19">
    <location>
        <begin position="63"/>
        <end position="166"/>
    </location>
</feature>
<feature type="region of interest" description="Disordered" evidence="16">
    <location>
        <begin position="717"/>
        <end position="738"/>
    </location>
</feature>
<evidence type="ECO:0000256" key="6">
    <source>
        <dbReference type="ARBA" id="ARBA00022729"/>
    </source>
</evidence>
<dbReference type="GO" id="GO:0005524">
    <property type="term" value="F:ATP binding"/>
    <property type="evidence" value="ECO:0007669"/>
    <property type="project" value="UniProtKB-UniRule"/>
</dbReference>
<keyword evidence="11 17" id="KW-1133">Transmembrane helix</keyword>
<dbReference type="SMART" id="SM00220">
    <property type="entry name" value="S_TKc"/>
    <property type="match status" value="1"/>
</dbReference>
<keyword evidence="2" id="KW-0723">Serine/threonine-protein kinase</keyword>
<evidence type="ECO:0000256" key="15">
    <source>
        <dbReference type="PROSITE-ProRule" id="PRU10141"/>
    </source>
</evidence>
<dbReference type="InterPro" id="IPR000719">
    <property type="entry name" value="Prot_kinase_dom"/>
</dbReference>
<evidence type="ECO:0000256" key="10">
    <source>
        <dbReference type="ARBA" id="ARBA00022840"/>
    </source>
</evidence>
<protein>
    <recommendedName>
        <fullName evidence="22">Protein kinase domain-containing protein</fullName>
    </recommendedName>
</protein>
<dbReference type="Gramene" id="PUZ50759">
    <property type="protein sequence ID" value="PUZ50759"/>
    <property type="gene ID" value="GQ55_6G085100"/>
</dbReference>
<keyword evidence="12 17" id="KW-0472">Membrane</keyword>
<dbReference type="Gene3D" id="3.30.430.20">
    <property type="entry name" value="Gnk2 domain, C-X8-C-X2-C motif"/>
    <property type="match status" value="2"/>
</dbReference>
<keyword evidence="8 15" id="KW-0547">Nucleotide-binding</keyword>
<evidence type="ECO:0000313" key="20">
    <source>
        <dbReference type="EMBL" id="PUZ50759.1"/>
    </source>
</evidence>
<proteinExistence type="predicted"/>
<dbReference type="GO" id="GO:0005886">
    <property type="term" value="C:plasma membrane"/>
    <property type="evidence" value="ECO:0007669"/>
    <property type="project" value="TreeGrafter"/>
</dbReference>
<evidence type="ECO:0000256" key="8">
    <source>
        <dbReference type="ARBA" id="ARBA00022741"/>
    </source>
</evidence>
<dbReference type="PANTHER" id="PTHR27002:SF372">
    <property type="entry name" value="OS04G0197200 PROTEIN"/>
    <property type="match status" value="1"/>
</dbReference>
<dbReference type="PROSITE" id="PS00108">
    <property type="entry name" value="PROTEIN_KINASE_ST"/>
    <property type="match status" value="1"/>
</dbReference>
<keyword evidence="14" id="KW-0325">Glycoprotein</keyword>
<keyword evidence="7" id="KW-0677">Repeat</keyword>
<evidence type="ECO:0000259" key="19">
    <source>
        <dbReference type="PROSITE" id="PS51473"/>
    </source>
</evidence>
<feature type="region of interest" description="Disordered" evidence="16">
    <location>
        <begin position="57"/>
        <end position="76"/>
    </location>
</feature>
<keyword evidence="10 15" id="KW-0067">ATP-binding</keyword>
<organism evidence="20 21">
    <name type="scientific">Panicum hallii var. hallii</name>
    <dbReference type="NCBI Taxonomy" id="1504633"/>
    <lineage>
        <taxon>Eukaryota</taxon>
        <taxon>Viridiplantae</taxon>
        <taxon>Streptophyta</taxon>
        <taxon>Embryophyta</taxon>
        <taxon>Tracheophyta</taxon>
        <taxon>Spermatophyta</taxon>
        <taxon>Magnoliopsida</taxon>
        <taxon>Liliopsida</taxon>
        <taxon>Poales</taxon>
        <taxon>Poaceae</taxon>
        <taxon>PACMAD clade</taxon>
        <taxon>Panicoideae</taxon>
        <taxon>Panicodae</taxon>
        <taxon>Paniceae</taxon>
        <taxon>Panicinae</taxon>
        <taxon>Panicum</taxon>
        <taxon>Panicum sect. Panicum</taxon>
    </lineage>
</organism>
<dbReference type="Pfam" id="PF00069">
    <property type="entry name" value="Pkinase"/>
    <property type="match status" value="1"/>
</dbReference>
<dbReference type="Gene3D" id="1.10.510.10">
    <property type="entry name" value="Transferase(Phosphotransferase) domain 1"/>
    <property type="match status" value="1"/>
</dbReference>
<evidence type="ECO:0000256" key="4">
    <source>
        <dbReference type="ARBA" id="ARBA00022679"/>
    </source>
</evidence>
<comment type="subcellular location">
    <subcellularLocation>
        <location evidence="1">Membrane</location>
        <topology evidence="1">Single-pass membrane protein</topology>
    </subcellularLocation>
</comment>
<keyword evidence="4" id="KW-0808">Transferase</keyword>
<dbReference type="Proteomes" id="UP000244336">
    <property type="component" value="Chromosome 6"/>
</dbReference>
<dbReference type="PROSITE" id="PS50011">
    <property type="entry name" value="PROTEIN_KINASE_DOM"/>
    <property type="match status" value="1"/>
</dbReference>
<dbReference type="InterPro" id="IPR038408">
    <property type="entry name" value="GNK2_sf"/>
</dbReference>
<gene>
    <name evidence="20" type="ORF">GQ55_6G085100</name>
</gene>
<reference evidence="20 21" key="1">
    <citation type="submission" date="2018-04" db="EMBL/GenBank/DDBJ databases">
        <title>WGS assembly of Panicum hallii var. hallii HAL2.</title>
        <authorList>
            <person name="Lovell J."/>
            <person name="Jenkins J."/>
            <person name="Lowry D."/>
            <person name="Mamidi S."/>
            <person name="Sreedasyam A."/>
            <person name="Weng X."/>
            <person name="Barry K."/>
            <person name="Bonette J."/>
            <person name="Campitelli B."/>
            <person name="Daum C."/>
            <person name="Gordon S."/>
            <person name="Gould B."/>
            <person name="Lipzen A."/>
            <person name="MacQueen A."/>
            <person name="Palacio-Mejia J."/>
            <person name="Plott C."/>
            <person name="Shakirov E."/>
            <person name="Shu S."/>
            <person name="Yoshinaga Y."/>
            <person name="Zane M."/>
            <person name="Rokhsar D."/>
            <person name="Grimwood J."/>
            <person name="Schmutz J."/>
            <person name="Juenger T."/>
        </authorList>
    </citation>
    <scope>NUCLEOTIDE SEQUENCE [LARGE SCALE GENOMIC DNA]</scope>
    <source>
        <strain evidence="21">cv. HAL2</strain>
    </source>
</reference>
<dbReference type="CDD" id="cd14066">
    <property type="entry name" value="STKc_IRAK"/>
    <property type="match status" value="1"/>
</dbReference>
<dbReference type="PROSITE" id="PS51473">
    <property type="entry name" value="GNK2"/>
    <property type="match status" value="2"/>
</dbReference>
<dbReference type="OrthoDB" id="4062651at2759"/>
<feature type="region of interest" description="Disordered" evidence="16">
    <location>
        <begin position="692"/>
        <end position="711"/>
    </location>
</feature>
<evidence type="ECO:0008006" key="22">
    <source>
        <dbReference type="Google" id="ProtNLM"/>
    </source>
</evidence>
<feature type="domain" description="Protein kinase" evidence="18">
    <location>
        <begin position="399"/>
        <end position="676"/>
    </location>
</feature>
<feature type="binding site" evidence="15">
    <location>
        <position position="427"/>
    </location>
    <ligand>
        <name>ATP</name>
        <dbReference type="ChEBI" id="CHEBI:30616"/>
    </ligand>
</feature>
<name>A0A2T7D585_9POAL</name>
<evidence type="ECO:0000259" key="18">
    <source>
        <dbReference type="PROSITE" id="PS50011"/>
    </source>
</evidence>
<keyword evidence="5 17" id="KW-0812">Transmembrane</keyword>
<dbReference type="Pfam" id="PF01657">
    <property type="entry name" value="Stress-antifung"/>
    <property type="match status" value="2"/>
</dbReference>
<keyword evidence="3" id="KW-0597">Phosphoprotein</keyword>
<feature type="compositionally biased region" description="Polar residues" evidence="16">
    <location>
        <begin position="693"/>
        <end position="707"/>
    </location>
</feature>
<dbReference type="InterPro" id="IPR017441">
    <property type="entry name" value="Protein_kinase_ATP_BS"/>
</dbReference>
<dbReference type="InterPro" id="IPR002902">
    <property type="entry name" value="GNK2"/>
</dbReference>
<evidence type="ECO:0000256" key="5">
    <source>
        <dbReference type="ARBA" id="ARBA00022692"/>
    </source>
</evidence>
<evidence type="ECO:0000256" key="13">
    <source>
        <dbReference type="ARBA" id="ARBA00023170"/>
    </source>
</evidence>
<dbReference type="AlphaFoldDB" id="A0A2T7D585"/>
<dbReference type="GO" id="GO:0004674">
    <property type="term" value="F:protein serine/threonine kinase activity"/>
    <property type="evidence" value="ECO:0007669"/>
    <property type="project" value="UniProtKB-KW"/>
</dbReference>
<keyword evidence="21" id="KW-1185">Reference proteome</keyword>
<keyword evidence="6" id="KW-0732">Signal</keyword>
<evidence type="ECO:0000256" key="16">
    <source>
        <dbReference type="SAM" id="MobiDB-lite"/>
    </source>
</evidence>
<keyword evidence="9" id="KW-0418">Kinase</keyword>
<dbReference type="SUPFAM" id="SSF56112">
    <property type="entry name" value="Protein kinase-like (PK-like)"/>
    <property type="match status" value="1"/>
</dbReference>
<dbReference type="PANTHER" id="PTHR27002">
    <property type="entry name" value="RECEPTOR-LIKE SERINE/THREONINE-PROTEIN KINASE SD1-8"/>
    <property type="match status" value="1"/>
</dbReference>
<dbReference type="CDD" id="cd23509">
    <property type="entry name" value="Gnk2-like"/>
    <property type="match status" value="2"/>
</dbReference>
<dbReference type="FunFam" id="3.30.200.20:FF:000727">
    <property type="entry name" value="Cysteine-rich RLK (RECEPTOR-like protein kinase) 23"/>
    <property type="match status" value="1"/>
</dbReference>
<dbReference type="InterPro" id="IPR011009">
    <property type="entry name" value="Kinase-like_dom_sf"/>
</dbReference>
<dbReference type="PROSITE" id="PS00107">
    <property type="entry name" value="PROTEIN_KINASE_ATP"/>
    <property type="match status" value="1"/>
</dbReference>
<dbReference type="Gene3D" id="3.30.200.20">
    <property type="entry name" value="Phosphorylase Kinase, domain 1"/>
    <property type="match status" value="1"/>
</dbReference>
<dbReference type="InterPro" id="IPR008271">
    <property type="entry name" value="Ser/Thr_kinase_AS"/>
</dbReference>